<dbReference type="PROSITE" id="PS51257">
    <property type="entry name" value="PROKAR_LIPOPROTEIN"/>
    <property type="match status" value="1"/>
</dbReference>
<keyword evidence="2" id="KW-1185">Reference proteome</keyword>
<protein>
    <submittedName>
        <fullName evidence="1">Uncharacterized protein</fullName>
    </submittedName>
</protein>
<accession>A0A1Y6BMV4</accession>
<dbReference type="AlphaFoldDB" id="A0A1Y6BMV4"/>
<dbReference type="EMBL" id="FWZT01000004">
    <property type="protein sequence ID" value="SMF08876.1"/>
    <property type="molecule type" value="Genomic_DNA"/>
</dbReference>
<organism evidence="1 2">
    <name type="scientific">Pseudobacteriovorax antillogorgiicola</name>
    <dbReference type="NCBI Taxonomy" id="1513793"/>
    <lineage>
        <taxon>Bacteria</taxon>
        <taxon>Pseudomonadati</taxon>
        <taxon>Bdellovibrionota</taxon>
        <taxon>Oligoflexia</taxon>
        <taxon>Oligoflexales</taxon>
        <taxon>Pseudobacteriovoracaceae</taxon>
        <taxon>Pseudobacteriovorax</taxon>
    </lineage>
</organism>
<evidence type="ECO:0000313" key="2">
    <source>
        <dbReference type="Proteomes" id="UP000192907"/>
    </source>
</evidence>
<sequence>MQRLTRSYTIFLLALGSLQACTDQEFGSKEKEAVILEEDDDDSVAIPQPITGAYLSCRVIQEPTNDANQAGVGCWLASETDDSKFQADGYDIQWLARLPEGSDDRVEIVSTVLASDAPFHVTHRLSGAPNPAALSTALESLWVGYRASRDTRELGEVLEPVSSSLERDPSARIPAFLQYRIRLTEMAAPCPNNTIGIEDLALSWNGQEQADSFSSLIDASSVNANQGTIGDQDVLLSSSNSFPGYFAYEAFGGGFGNGWWAEADAMTATTPSLARSDVYIQFDFIDYPGILLDGVYIDGGSSSAQLDSEARDYSSCAPSALQILASQDGETWITLRDIRSIVTNQRFRVPL</sequence>
<dbReference type="RefSeq" id="WP_132316426.1">
    <property type="nucleotide sequence ID" value="NZ_FWZT01000004.1"/>
</dbReference>
<reference evidence="2" key="1">
    <citation type="submission" date="2017-04" db="EMBL/GenBank/DDBJ databases">
        <authorList>
            <person name="Varghese N."/>
            <person name="Submissions S."/>
        </authorList>
    </citation>
    <scope>NUCLEOTIDE SEQUENCE [LARGE SCALE GENOMIC DNA]</scope>
    <source>
        <strain evidence="2">RKEM611</strain>
    </source>
</reference>
<dbReference type="Proteomes" id="UP000192907">
    <property type="component" value="Unassembled WGS sequence"/>
</dbReference>
<evidence type="ECO:0000313" key="1">
    <source>
        <dbReference type="EMBL" id="SMF08876.1"/>
    </source>
</evidence>
<proteinExistence type="predicted"/>
<name>A0A1Y6BMV4_9BACT</name>
<gene>
    <name evidence="1" type="ORF">SAMN06296036_104324</name>
</gene>